<comment type="caution">
    <text evidence="1">The sequence shown here is derived from an EMBL/GenBank/DDBJ whole genome shotgun (WGS) entry which is preliminary data.</text>
</comment>
<dbReference type="Proteomes" id="UP001642260">
    <property type="component" value="Unassembled WGS sequence"/>
</dbReference>
<keyword evidence="2" id="KW-1185">Reference proteome</keyword>
<accession>A0ABC8ING8</accession>
<dbReference type="EMBL" id="CAKOAT010022225">
    <property type="protein sequence ID" value="CAH8284601.1"/>
    <property type="molecule type" value="Genomic_DNA"/>
</dbReference>
<organism evidence="1 2">
    <name type="scientific">Eruca vesicaria subsp. sativa</name>
    <name type="common">Garden rocket</name>
    <name type="synonym">Eruca sativa</name>
    <dbReference type="NCBI Taxonomy" id="29727"/>
    <lineage>
        <taxon>Eukaryota</taxon>
        <taxon>Viridiplantae</taxon>
        <taxon>Streptophyta</taxon>
        <taxon>Embryophyta</taxon>
        <taxon>Tracheophyta</taxon>
        <taxon>Spermatophyta</taxon>
        <taxon>Magnoliopsida</taxon>
        <taxon>eudicotyledons</taxon>
        <taxon>Gunneridae</taxon>
        <taxon>Pentapetalae</taxon>
        <taxon>rosids</taxon>
        <taxon>malvids</taxon>
        <taxon>Brassicales</taxon>
        <taxon>Brassicaceae</taxon>
        <taxon>Brassiceae</taxon>
        <taxon>Eruca</taxon>
    </lineage>
</organism>
<evidence type="ECO:0000313" key="1">
    <source>
        <dbReference type="EMBL" id="CAH8284601.1"/>
    </source>
</evidence>
<reference evidence="1 2" key="1">
    <citation type="submission" date="2022-03" db="EMBL/GenBank/DDBJ databases">
        <authorList>
            <person name="Macdonald S."/>
            <person name="Ahmed S."/>
            <person name="Newling K."/>
        </authorList>
    </citation>
    <scope>NUCLEOTIDE SEQUENCE [LARGE SCALE GENOMIC DNA]</scope>
</reference>
<sequence length="123" mass="13689">MVHEVITLGGGEVVSRSQVTSPPYHPKTMERSINGFMYYAVWAQVMEQLIYERILIFITTPKEVLVLEAFTLIHAQQTCFVILVTVRASEDSLPDDTAPDITCLLNGPISSGTKSTDTACKRR</sequence>
<dbReference type="AlphaFoldDB" id="A0ABC8ING8"/>
<proteinExistence type="predicted"/>
<name>A0ABC8ING8_ERUVS</name>
<evidence type="ECO:0000313" key="2">
    <source>
        <dbReference type="Proteomes" id="UP001642260"/>
    </source>
</evidence>
<protein>
    <submittedName>
        <fullName evidence="1">Uncharacterized protein</fullName>
    </submittedName>
</protein>
<gene>
    <name evidence="1" type="ORF">ERUC_LOCUS784</name>
</gene>